<name>A0A4R8PMM5_9PEZI</name>
<keyword evidence="6" id="KW-1185">Reference proteome</keyword>
<dbReference type="InterPro" id="IPR052063">
    <property type="entry name" value="Polysaccharide_Lyase_1"/>
</dbReference>
<dbReference type="Proteomes" id="UP000295083">
    <property type="component" value="Unassembled WGS sequence"/>
</dbReference>
<feature type="region of interest" description="Disordered" evidence="3">
    <location>
        <begin position="257"/>
        <end position="289"/>
    </location>
</feature>
<dbReference type="PANTHER" id="PTHR42970:SF1">
    <property type="entry name" value="PECTATE LYASE C-RELATED"/>
    <property type="match status" value="1"/>
</dbReference>
<dbReference type="InterPro" id="IPR012334">
    <property type="entry name" value="Pectin_lyas_fold"/>
</dbReference>
<evidence type="ECO:0000256" key="4">
    <source>
        <dbReference type="SAM" id="SignalP"/>
    </source>
</evidence>
<dbReference type="Gene3D" id="2.160.20.10">
    <property type="entry name" value="Single-stranded right-handed beta-helix, Pectin lyase-like"/>
    <property type="match status" value="2"/>
</dbReference>
<keyword evidence="1" id="KW-0479">Metal-binding</keyword>
<evidence type="ECO:0000313" key="5">
    <source>
        <dbReference type="EMBL" id="TDZ13724.1"/>
    </source>
</evidence>
<feature type="chain" id="PRO_5020785626" evidence="4">
    <location>
        <begin position="21"/>
        <end position="314"/>
    </location>
</feature>
<sequence>MKASAAFLAVAALLSQGVFGLPCQDPSTCGKKVARADEPILAFPGAEGFGRFATGGRTGKVYKVTNLNDSGEGSLRDAVSQPNRIVVFDVGGVIKIDARIVVSKNIYIAENNVVYNWGGGGGYIAGDSSGPSAANIKNNYFISGPSTSVTAFTRGNANFKGYVENNFYDSNRDGVLNGAALCVSTSCYSNMAIQTTPFDYPGPAIALKPEDAVKHVIAKVGASLVRDSVDKALIAELESYGKTGKLISDEASVGGVGEIEAGTPKKDTDEDGIPDEYESANGLDPNDASDGMKIGAGGYTNLEIYVNSLVPSVY</sequence>
<dbReference type="GO" id="GO:0016829">
    <property type="term" value="F:lyase activity"/>
    <property type="evidence" value="ECO:0007669"/>
    <property type="project" value="UniProtKB-KW"/>
</dbReference>
<feature type="compositionally biased region" description="Acidic residues" evidence="3">
    <location>
        <begin position="269"/>
        <end position="278"/>
    </location>
</feature>
<dbReference type="AlphaFoldDB" id="A0A4R8PMM5"/>
<accession>A0A4R8PMM5</accession>
<dbReference type="EMBL" id="QAPG01010711">
    <property type="protein sequence ID" value="TDZ13724.1"/>
    <property type="molecule type" value="Genomic_DNA"/>
</dbReference>
<dbReference type="PANTHER" id="PTHR42970">
    <property type="entry name" value="PECTATE LYASE C-RELATED"/>
    <property type="match status" value="1"/>
</dbReference>
<keyword evidence="4" id="KW-0732">Signal</keyword>
<evidence type="ECO:0000256" key="2">
    <source>
        <dbReference type="ARBA" id="ARBA00023180"/>
    </source>
</evidence>
<comment type="caution">
    <text evidence="5">The sequence shown here is derived from an EMBL/GenBank/DDBJ whole genome shotgun (WGS) entry which is preliminary data.</text>
</comment>
<feature type="signal peptide" evidence="4">
    <location>
        <begin position="1"/>
        <end position="20"/>
    </location>
</feature>
<reference evidence="5 6" key="1">
    <citation type="submission" date="2018-11" db="EMBL/GenBank/DDBJ databases">
        <title>Genome sequence and assembly of Colletotrichum spinosum.</title>
        <authorList>
            <person name="Gan P."/>
            <person name="Shirasu K."/>
        </authorList>
    </citation>
    <scope>NUCLEOTIDE SEQUENCE [LARGE SCALE GENOMIC DNA]</scope>
    <source>
        <strain evidence="5 6">CBS 515.97</strain>
    </source>
</reference>
<dbReference type="InterPro" id="IPR011050">
    <property type="entry name" value="Pectin_lyase_fold/virulence"/>
</dbReference>
<evidence type="ECO:0000313" key="6">
    <source>
        <dbReference type="Proteomes" id="UP000295083"/>
    </source>
</evidence>
<keyword evidence="5" id="KW-0456">Lyase</keyword>
<dbReference type="SUPFAM" id="SSF51126">
    <property type="entry name" value="Pectin lyase-like"/>
    <property type="match status" value="2"/>
</dbReference>
<gene>
    <name evidence="5" type="primary">plyC-0</name>
    <name evidence="5" type="ORF">C8035_v009139</name>
</gene>
<dbReference type="GO" id="GO:0046872">
    <property type="term" value="F:metal ion binding"/>
    <property type="evidence" value="ECO:0007669"/>
    <property type="project" value="UniProtKB-KW"/>
</dbReference>
<keyword evidence="2" id="KW-0325">Glycoprotein</keyword>
<evidence type="ECO:0000256" key="3">
    <source>
        <dbReference type="SAM" id="MobiDB-lite"/>
    </source>
</evidence>
<proteinExistence type="predicted"/>
<organism evidence="5 6">
    <name type="scientific">Colletotrichum spinosum</name>
    <dbReference type="NCBI Taxonomy" id="1347390"/>
    <lineage>
        <taxon>Eukaryota</taxon>
        <taxon>Fungi</taxon>
        <taxon>Dikarya</taxon>
        <taxon>Ascomycota</taxon>
        <taxon>Pezizomycotina</taxon>
        <taxon>Sordariomycetes</taxon>
        <taxon>Hypocreomycetidae</taxon>
        <taxon>Glomerellales</taxon>
        <taxon>Glomerellaceae</taxon>
        <taxon>Colletotrichum</taxon>
        <taxon>Colletotrichum orbiculare species complex</taxon>
    </lineage>
</organism>
<protein>
    <submittedName>
        <fullName evidence="5">Putative pectate lyase C</fullName>
    </submittedName>
</protein>
<evidence type="ECO:0000256" key="1">
    <source>
        <dbReference type="ARBA" id="ARBA00022723"/>
    </source>
</evidence>